<proteinExistence type="predicted"/>
<dbReference type="SUPFAM" id="SSF82771">
    <property type="entry name" value="GIY-YIG endonuclease"/>
    <property type="match status" value="1"/>
</dbReference>
<organism evidence="2 3">
    <name type="scientific">Spiroplasma litorale</name>
    <dbReference type="NCBI Taxonomy" id="216942"/>
    <lineage>
        <taxon>Bacteria</taxon>
        <taxon>Bacillati</taxon>
        <taxon>Mycoplasmatota</taxon>
        <taxon>Mollicutes</taxon>
        <taxon>Entomoplasmatales</taxon>
        <taxon>Spiroplasmataceae</taxon>
        <taxon>Spiroplasma</taxon>
    </lineage>
</organism>
<protein>
    <recommendedName>
        <fullName evidence="1">GIY-YIG domain-containing protein</fullName>
    </recommendedName>
</protein>
<dbReference type="PATRIC" id="fig|216942.3.peg.1043"/>
<dbReference type="RefSeq" id="WP_075058715.1">
    <property type="nucleotide sequence ID" value="NZ_CP012357.1"/>
</dbReference>
<dbReference type="InterPro" id="IPR000305">
    <property type="entry name" value="GIY-YIG_endonuc"/>
</dbReference>
<reference evidence="2 3" key="1">
    <citation type="journal article" date="2015" name="Genome Announc.">
        <title>Complete Genome Sequence of Spiroplasma litorale TN-1T (DSM 21781), a Bacterium Isolated from a Green-Eyed Horsefly (Tabanus nigrovittatus).</title>
        <authorList>
            <person name="Lo W.S."/>
            <person name="Lai Y.C."/>
            <person name="Lien Y.W."/>
            <person name="Wang T.H."/>
            <person name="Kuo C.H."/>
        </authorList>
    </citation>
    <scope>NUCLEOTIDE SEQUENCE [LARGE SCALE GENOMIC DNA]</scope>
    <source>
        <strain evidence="2 3">TN-1</strain>
    </source>
</reference>
<dbReference type="AlphaFoldDB" id="A0A0K1W379"/>
<dbReference type="KEGG" id="sll:SLITO_v1c10270"/>
<keyword evidence="3" id="KW-1185">Reference proteome</keyword>
<dbReference type="STRING" id="216942.SLITO_v1c10270"/>
<feature type="domain" description="GIY-YIG" evidence="1">
    <location>
        <begin position="54"/>
        <end position="143"/>
    </location>
</feature>
<sequence>MDVSQKYKIIYDMKTKLIKDYQNIEDDYINKVINYFINNKININFNSIKKEKTILSGVYLMYCKIDNKTIFTYVGESIDLFKRFKQHIQSLNTKKRNYRIMKSLGANEENINFIILSLEKNQNIRLFLETYYIYVLRSKRLNLNSKLVSKRAKCSNNHGNLASRLNNLNNSKLRIGVSLKCKNKLCKEIINLYDNKELLYNRI</sequence>
<evidence type="ECO:0000259" key="1">
    <source>
        <dbReference type="PROSITE" id="PS50164"/>
    </source>
</evidence>
<dbReference type="Pfam" id="PF01541">
    <property type="entry name" value="GIY-YIG"/>
    <property type="match status" value="1"/>
</dbReference>
<gene>
    <name evidence="2" type="ORF">SLITO_v1c10270</name>
</gene>
<dbReference type="Proteomes" id="UP000067476">
    <property type="component" value="Chromosome"/>
</dbReference>
<dbReference type="InterPro" id="IPR035901">
    <property type="entry name" value="GIY-YIG_endonuc_sf"/>
</dbReference>
<dbReference type="EMBL" id="CP012357">
    <property type="protein sequence ID" value="AKX34638.1"/>
    <property type="molecule type" value="Genomic_DNA"/>
</dbReference>
<dbReference type="PROSITE" id="PS50164">
    <property type="entry name" value="GIY_YIG"/>
    <property type="match status" value="1"/>
</dbReference>
<evidence type="ECO:0000313" key="3">
    <source>
        <dbReference type="Proteomes" id="UP000067476"/>
    </source>
</evidence>
<name>A0A0K1W379_9MOLU</name>
<evidence type="ECO:0000313" key="2">
    <source>
        <dbReference type="EMBL" id="AKX34638.1"/>
    </source>
</evidence>
<dbReference type="Gene3D" id="3.40.1440.10">
    <property type="entry name" value="GIY-YIG endonuclease"/>
    <property type="match status" value="1"/>
</dbReference>
<accession>A0A0K1W379</accession>
<dbReference type="SMART" id="SM00465">
    <property type="entry name" value="GIYc"/>
    <property type="match status" value="1"/>
</dbReference>
<dbReference type="OrthoDB" id="389314at2"/>